<keyword evidence="2" id="KW-0808">Transferase</keyword>
<feature type="domain" description="Protein kinase" evidence="10">
    <location>
        <begin position="75"/>
        <end position="130"/>
    </location>
</feature>
<dbReference type="EMBL" id="WIXE01007458">
    <property type="protein sequence ID" value="KAK5980404.1"/>
    <property type="molecule type" value="Genomic_DNA"/>
</dbReference>
<feature type="non-terminal residue" evidence="11">
    <location>
        <position position="130"/>
    </location>
</feature>
<comment type="catalytic activity">
    <reaction evidence="6">
        <text>L-threonyl-[protein] + ATP = O-phospho-L-threonyl-[protein] + ADP + H(+)</text>
        <dbReference type="Rhea" id="RHEA:46608"/>
        <dbReference type="Rhea" id="RHEA-COMP:11060"/>
        <dbReference type="Rhea" id="RHEA-COMP:11605"/>
        <dbReference type="ChEBI" id="CHEBI:15378"/>
        <dbReference type="ChEBI" id="CHEBI:30013"/>
        <dbReference type="ChEBI" id="CHEBI:30616"/>
        <dbReference type="ChEBI" id="CHEBI:61977"/>
        <dbReference type="ChEBI" id="CHEBI:456216"/>
        <dbReference type="EC" id="2.7.11.1"/>
    </reaction>
</comment>
<evidence type="ECO:0000259" key="10">
    <source>
        <dbReference type="PROSITE" id="PS50011"/>
    </source>
</evidence>
<keyword evidence="3 8" id="KW-0547">Nucleotide-binding</keyword>
<feature type="binding site" evidence="8">
    <location>
        <position position="85"/>
    </location>
    <ligand>
        <name>ATP</name>
        <dbReference type="ChEBI" id="CHEBI:30616"/>
    </ligand>
</feature>
<evidence type="ECO:0000256" key="5">
    <source>
        <dbReference type="ARBA" id="ARBA00022840"/>
    </source>
</evidence>
<evidence type="ECO:0000256" key="9">
    <source>
        <dbReference type="PROSITE-ProRule" id="PRU10141"/>
    </source>
</evidence>
<dbReference type="SUPFAM" id="SSF56112">
    <property type="entry name" value="Protein kinase-like (PK-like)"/>
    <property type="match status" value="1"/>
</dbReference>
<dbReference type="InterPro" id="IPR011009">
    <property type="entry name" value="Kinase-like_dom_sf"/>
</dbReference>
<evidence type="ECO:0000256" key="8">
    <source>
        <dbReference type="PIRSR" id="PIRSR630616-2"/>
    </source>
</evidence>
<protein>
    <submittedName>
        <fullName evidence="11">Protein kinase domain-containing protein</fullName>
    </submittedName>
</protein>
<keyword evidence="5 8" id="KW-0067">ATP-binding</keyword>
<dbReference type="PROSITE" id="PS50011">
    <property type="entry name" value="PROTEIN_KINASE_DOM"/>
    <property type="match status" value="1"/>
</dbReference>
<gene>
    <name evidence="11" type="ORF">GCK32_019396</name>
</gene>
<evidence type="ECO:0000256" key="4">
    <source>
        <dbReference type="ARBA" id="ARBA00022777"/>
    </source>
</evidence>
<evidence type="ECO:0000256" key="2">
    <source>
        <dbReference type="ARBA" id="ARBA00022679"/>
    </source>
</evidence>
<dbReference type="Proteomes" id="UP001331761">
    <property type="component" value="Unassembled WGS sequence"/>
</dbReference>
<dbReference type="Gene3D" id="3.30.200.20">
    <property type="entry name" value="Phosphorylase Kinase, domain 1"/>
    <property type="match status" value="1"/>
</dbReference>
<dbReference type="InterPro" id="IPR030616">
    <property type="entry name" value="Aur-like"/>
</dbReference>
<dbReference type="AlphaFoldDB" id="A0AAN8J2I7"/>
<comment type="catalytic activity">
    <reaction evidence="7">
        <text>L-seryl-[protein] + ATP = O-phospho-L-seryl-[protein] + ADP + H(+)</text>
        <dbReference type="Rhea" id="RHEA:17989"/>
        <dbReference type="Rhea" id="RHEA-COMP:9863"/>
        <dbReference type="Rhea" id="RHEA-COMP:11604"/>
        <dbReference type="ChEBI" id="CHEBI:15378"/>
        <dbReference type="ChEBI" id="CHEBI:29999"/>
        <dbReference type="ChEBI" id="CHEBI:30616"/>
        <dbReference type="ChEBI" id="CHEBI:83421"/>
        <dbReference type="ChEBI" id="CHEBI:456216"/>
        <dbReference type="EC" id="2.7.11.1"/>
    </reaction>
</comment>
<accession>A0AAN8J2I7</accession>
<keyword evidence="1" id="KW-0723">Serine/threonine-protein kinase</keyword>
<evidence type="ECO:0000256" key="3">
    <source>
        <dbReference type="ARBA" id="ARBA00022741"/>
    </source>
</evidence>
<dbReference type="GO" id="GO:0005524">
    <property type="term" value="F:ATP binding"/>
    <property type="evidence" value="ECO:0007669"/>
    <property type="project" value="UniProtKB-UniRule"/>
</dbReference>
<keyword evidence="4 11" id="KW-0418">Kinase</keyword>
<name>A0AAN8J2I7_TRICO</name>
<dbReference type="GO" id="GO:0004674">
    <property type="term" value="F:protein serine/threonine kinase activity"/>
    <property type="evidence" value="ECO:0007669"/>
    <property type="project" value="UniProtKB-KW"/>
</dbReference>
<proteinExistence type="predicted"/>
<evidence type="ECO:0000313" key="12">
    <source>
        <dbReference type="Proteomes" id="UP001331761"/>
    </source>
</evidence>
<sequence length="130" mass="14777">MNVAVGSVIGNLNMFNINHSNCLRSRRVCCSISVGRSYMDTIENKQPSNNQKVYNRDDPSTYTPEAGGRFCLDDFEIGRPLGKGKFGSVYLARVKENKFIIALKVLFKSQLVKSRVEHQLRREIEIQAHL</sequence>
<evidence type="ECO:0000256" key="7">
    <source>
        <dbReference type="ARBA" id="ARBA00048679"/>
    </source>
</evidence>
<organism evidence="11 12">
    <name type="scientific">Trichostrongylus colubriformis</name>
    <name type="common">Black scour worm</name>
    <dbReference type="NCBI Taxonomy" id="6319"/>
    <lineage>
        <taxon>Eukaryota</taxon>
        <taxon>Metazoa</taxon>
        <taxon>Ecdysozoa</taxon>
        <taxon>Nematoda</taxon>
        <taxon>Chromadorea</taxon>
        <taxon>Rhabditida</taxon>
        <taxon>Rhabditina</taxon>
        <taxon>Rhabditomorpha</taxon>
        <taxon>Strongyloidea</taxon>
        <taxon>Trichostrongylidae</taxon>
        <taxon>Trichostrongylus</taxon>
    </lineage>
</organism>
<dbReference type="InterPro" id="IPR017441">
    <property type="entry name" value="Protein_kinase_ATP_BS"/>
</dbReference>
<keyword evidence="12" id="KW-1185">Reference proteome</keyword>
<dbReference type="FunFam" id="3.30.200.20:FF:000042">
    <property type="entry name" value="Aurora kinase A"/>
    <property type="match status" value="1"/>
</dbReference>
<feature type="binding site" evidence="8 9">
    <location>
        <position position="104"/>
    </location>
    <ligand>
        <name>ATP</name>
        <dbReference type="ChEBI" id="CHEBI:30616"/>
    </ligand>
</feature>
<dbReference type="InterPro" id="IPR000719">
    <property type="entry name" value="Prot_kinase_dom"/>
</dbReference>
<comment type="caution">
    <text evidence="11">The sequence shown here is derived from an EMBL/GenBank/DDBJ whole genome shotgun (WGS) entry which is preliminary data.</text>
</comment>
<reference evidence="11 12" key="1">
    <citation type="submission" date="2019-10" db="EMBL/GenBank/DDBJ databases">
        <title>Assembly and Annotation for the nematode Trichostrongylus colubriformis.</title>
        <authorList>
            <person name="Martin J."/>
        </authorList>
    </citation>
    <scope>NUCLEOTIDE SEQUENCE [LARGE SCALE GENOMIC DNA]</scope>
    <source>
        <strain evidence="11">G859</strain>
        <tissue evidence="11">Whole worm</tissue>
    </source>
</reference>
<evidence type="ECO:0000313" key="11">
    <source>
        <dbReference type="EMBL" id="KAK5980404.1"/>
    </source>
</evidence>
<dbReference type="PANTHER" id="PTHR24350">
    <property type="entry name" value="SERINE/THREONINE-PROTEIN KINASE IAL-RELATED"/>
    <property type="match status" value="1"/>
</dbReference>
<evidence type="ECO:0000256" key="1">
    <source>
        <dbReference type="ARBA" id="ARBA00022527"/>
    </source>
</evidence>
<evidence type="ECO:0000256" key="6">
    <source>
        <dbReference type="ARBA" id="ARBA00047899"/>
    </source>
</evidence>
<dbReference type="PROSITE" id="PS00107">
    <property type="entry name" value="PROTEIN_KINASE_ATP"/>
    <property type="match status" value="1"/>
</dbReference>